<feature type="signal peptide" evidence="1">
    <location>
        <begin position="1"/>
        <end position="22"/>
    </location>
</feature>
<keyword evidence="1" id="KW-0732">Signal</keyword>
<dbReference type="RefSeq" id="WP_105512712.1">
    <property type="nucleotide sequence ID" value="NZ_PVEP01000001.1"/>
</dbReference>
<protein>
    <submittedName>
        <fullName evidence="2">Uncharacterized protein</fullName>
    </submittedName>
</protein>
<dbReference type="AlphaFoldDB" id="A0A2S8SCH1"/>
<name>A0A2S8SCH1_9RHOB</name>
<feature type="chain" id="PRO_5015717528" evidence="1">
    <location>
        <begin position="23"/>
        <end position="86"/>
    </location>
</feature>
<keyword evidence="3" id="KW-1185">Reference proteome</keyword>
<sequence length="86" mass="8646">MKRNLISATLIATLLAAPVAFAAPFGTGNESPDPLPVNVAPLAQKGIVAGSIYSTKELTRRGISASDDVSVSVIPSGGSAVRLGRG</sequence>
<gene>
    <name evidence="2" type="ORF">LX70_00240</name>
</gene>
<comment type="caution">
    <text evidence="2">The sequence shown here is derived from an EMBL/GenBank/DDBJ whole genome shotgun (WGS) entry which is preliminary data.</text>
</comment>
<dbReference type="EMBL" id="PVEP01000001">
    <property type="protein sequence ID" value="PQV58428.1"/>
    <property type="molecule type" value="Genomic_DNA"/>
</dbReference>
<evidence type="ECO:0000256" key="1">
    <source>
        <dbReference type="SAM" id="SignalP"/>
    </source>
</evidence>
<evidence type="ECO:0000313" key="3">
    <source>
        <dbReference type="Proteomes" id="UP000238338"/>
    </source>
</evidence>
<proteinExistence type="predicted"/>
<organism evidence="2 3">
    <name type="scientific">Albidovulum denitrificans</name>
    <dbReference type="NCBI Taxonomy" id="404881"/>
    <lineage>
        <taxon>Bacteria</taxon>
        <taxon>Pseudomonadati</taxon>
        <taxon>Pseudomonadota</taxon>
        <taxon>Alphaproteobacteria</taxon>
        <taxon>Rhodobacterales</taxon>
        <taxon>Paracoccaceae</taxon>
        <taxon>Albidovulum</taxon>
    </lineage>
</organism>
<reference evidence="2 3" key="1">
    <citation type="submission" date="2018-02" db="EMBL/GenBank/DDBJ databases">
        <title>Genomic Encyclopedia of Archaeal and Bacterial Type Strains, Phase II (KMG-II): from individual species to whole genera.</title>
        <authorList>
            <person name="Goeker M."/>
        </authorList>
    </citation>
    <scope>NUCLEOTIDE SEQUENCE [LARGE SCALE GENOMIC DNA]</scope>
    <source>
        <strain evidence="2 3">DSM 18921</strain>
    </source>
</reference>
<evidence type="ECO:0000313" key="2">
    <source>
        <dbReference type="EMBL" id="PQV58428.1"/>
    </source>
</evidence>
<accession>A0A2S8SCH1</accession>
<dbReference type="Proteomes" id="UP000238338">
    <property type="component" value="Unassembled WGS sequence"/>
</dbReference>